<evidence type="ECO:0000313" key="3">
    <source>
        <dbReference type="Proteomes" id="UP001595872"/>
    </source>
</evidence>
<name>A0ABV9U1E1_9ACTN</name>
<dbReference type="RefSeq" id="WP_378257279.1">
    <property type="nucleotide sequence ID" value="NZ_JBHSIT010000005.1"/>
</dbReference>
<gene>
    <name evidence="2" type="ORF">ACFPCY_20060</name>
</gene>
<accession>A0ABV9U1E1</accession>
<reference evidence="3" key="1">
    <citation type="journal article" date="2019" name="Int. J. Syst. Evol. Microbiol.">
        <title>The Global Catalogue of Microorganisms (GCM) 10K type strain sequencing project: providing services to taxonomists for standard genome sequencing and annotation.</title>
        <authorList>
            <consortium name="The Broad Institute Genomics Platform"/>
            <consortium name="The Broad Institute Genome Sequencing Center for Infectious Disease"/>
            <person name="Wu L."/>
            <person name="Ma J."/>
        </authorList>
    </citation>
    <scope>NUCLEOTIDE SEQUENCE [LARGE SCALE GENOMIC DNA]</scope>
    <source>
        <strain evidence="3">KLKA75</strain>
    </source>
</reference>
<feature type="compositionally biased region" description="Pro residues" evidence="1">
    <location>
        <begin position="20"/>
        <end position="32"/>
    </location>
</feature>
<feature type="region of interest" description="Disordered" evidence="1">
    <location>
        <begin position="19"/>
        <end position="45"/>
    </location>
</feature>
<comment type="caution">
    <text evidence="2">The sequence shown here is derived from an EMBL/GenBank/DDBJ whole genome shotgun (WGS) entry which is preliminary data.</text>
</comment>
<keyword evidence="3" id="KW-1185">Reference proteome</keyword>
<dbReference type="EMBL" id="JBHSIT010000005">
    <property type="protein sequence ID" value="MFC4909629.1"/>
    <property type="molecule type" value="Genomic_DNA"/>
</dbReference>
<evidence type="ECO:0000256" key="1">
    <source>
        <dbReference type="SAM" id="MobiDB-lite"/>
    </source>
</evidence>
<evidence type="ECO:0000313" key="2">
    <source>
        <dbReference type="EMBL" id="MFC4909629.1"/>
    </source>
</evidence>
<organism evidence="2 3">
    <name type="scientific">Actinomadura gamaensis</name>
    <dbReference type="NCBI Taxonomy" id="1763541"/>
    <lineage>
        <taxon>Bacteria</taxon>
        <taxon>Bacillati</taxon>
        <taxon>Actinomycetota</taxon>
        <taxon>Actinomycetes</taxon>
        <taxon>Streptosporangiales</taxon>
        <taxon>Thermomonosporaceae</taxon>
        <taxon>Actinomadura</taxon>
    </lineage>
</organism>
<protein>
    <submittedName>
        <fullName evidence="2">Uncharacterized protein</fullName>
    </submittedName>
</protein>
<dbReference type="Proteomes" id="UP001595872">
    <property type="component" value="Unassembled WGS sequence"/>
</dbReference>
<sequence length="45" mass="4793">MGWRRDAMGTTRMSCEALWPAPPDGDVPPPVSARPVTGRAATVAR</sequence>
<proteinExistence type="predicted"/>